<feature type="domain" description="DUF5780" evidence="3">
    <location>
        <begin position="289"/>
        <end position="394"/>
    </location>
</feature>
<keyword evidence="5" id="KW-1185">Reference proteome</keyword>
<evidence type="ECO:0000256" key="1">
    <source>
        <dbReference type="SAM" id="Phobius"/>
    </source>
</evidence>
<dbReference type="Pfam" id="PF13240">
    <property type="entry name" value="Zn_Ribbon_1"/>
    <property type="match status" value="1"/>
</dbReference>
<dbReference type="InterPro" id="IPR043939">
    <property type="entry name" value="DUF5780"/>
</dbReference>
<keyword evidence="1" id="KW-0472">Membrane</keyword>
<keyword evidence="1" id="KW-0812">Transmembrane</keyword>
<name>A0A850EJE6_9BACL</name>
<evidence type="ECO:0000259" key="2">
    <source>
        <dbReference type="Pfam" id="PF13240"/>
    </source>
</evidence>
<dbReference type="RefSeq" id="WP_175371601.1">
    <property type="nucleotide sequence ID" value="NZ_JABWCS010000206.1"/>
</dbReference>
<dbReference type="EMBL" id="JABWCS010000206">
    <property type="protein sequence ID" value="NUU61048.1"/>
    <property type="molecule type" value="Genomic_DNA"/>
</dbReference>
<reference evidence="4" key="1">
    <citation type="submission" date="2020-06" db="EMBL/GenBank/DDBJ databases">
        <title>Paenibacillus sp. nov., isolated from soil.</title>
        <authorList>
            <person name="Seo Y.L."/>
        </authorList>
    </citation>
    <scope>NUCLEOTIDE SEQUENCE [LARGE SCALE GENOMIC DNA]</scope>
    <source>
        <strain evidence="4">JW14</strain>
    </source>
</reference>
<accession>A0A850EJE6</accession>
<comment type="caution">
    <text evidence="4">The sequence shown here is derived from an EMBL/GenBank/DDBJ whole genome shotgun (WGS) entry which is preliminary data.</text>
</comment>
<proteinExistence type="predicted"/>
<keyword evidence="1" id="KW-1133">Transmembrane helix</keyword>
<gene>
    <name evidence="4" type="ORF">HPT30_11880</name>
</gene>
<organism evidence="4 5">
    <name type="scientific">Paenibacillus agri</name>
    <dbReference type="NCBI Taxonomy" id="2744309"/>
    <lineage>
        <taxon>Bacteria</taxon>
        <taxon>Bacillati</taxon>
        <taxon>Bacillota</taxon>
        <taxon>Bacilli</taxon>
        <taxon>Bacillales</taxon>
        <taxon>Paenibacillaceae</taxon>
        <taxon>Paenibacillus</taxon>
    </lineage>
</organism>
<feature type="transmembrane region" description="Helical" evidence="1">
    <location>
        <begin position="37"/>
        <end position="58"/>
    </location>
</feature>
<evidence type="ECO:0000313" key="5">
    <source>
        <dbReference type="Proteomes" id="UP000564806"/>
    </source>
</evidence>
<dbReference type="Pfam" id="PF19092">
    <property type="entry name" value="DUF5780"/>
    <property type="match status" value="1"/>
</dbReference>
<dbReference type="AlphaFoldDB" id="A0A850EJE6"/>
<sequence length="397" mass="45053">MLCSKCNTELPEDSLFCNNCGARTMSRASGRKKNKKTWILSSSIIGALIIIALIFLTLNNRPVNAFKNAIKDNKYGNAIEVYENKIKGDLEKESEVEIYLQTSLEQIKKDYTDEKIDYNTALNQLEIIKKTNLLNSEVRTAQSDIDKLNGSRTAFKTGEELLKNNDVKNALTELKKVSKVDEANYSKAQTLIKDTFSAYKTSILDDAQKLATDHKYDEAIKVINEGLFIMSTDSDLMAKKTVYEKQNEEQLALQRKEKMEQAKKNQEVTVEKTSIIVQDDTYKTLYPDMIQVITRNNTNKVVKNMDVSMLGFDNNGLPIKIKREYGDSSLEFVGLAQNVNIVPKATFGSGKGWGLDSTHGITTVLACVKSVEYYDGTTWENEYYPYWIEKHQEKPLD</sequence>
<dbReference type="Proteomes" id="UP000564806">
    <property type="component" value="Unassembled WGS sequence"/>
</dbReference>
<feature type="domain" description="Zinc-ribbon" evidence="2">
    <location>
        <begin position="3"/>
        <end position="23"/>
    </location>
</feature>
<evidence type="ECO:0000259" key="3">
    <source>
        <dbReference type="Pfam" id="PF19092"/>
    </source>
</evidence>
<protein>
    <submittedName>
        <fullName evidence="4">Zinc ribbon domain-containing protein</fullName>
    </submittedName>
</protein>
<dbReference type="InterPro" id="IPR026870">
    <property type="entry name" value="Zinc_ribbon_dom"/>
</dbReference>
<evidence type="ECO:0000313" key="4">
    <source>
        <dbReference type="EMBL" id="NUU61048.1"/>
    </source>
</evidence>